<dbReference type="AlphaFoldDB" id="W9GZI7"/>
<keyword evidence="3" id="KW-1185">Reference proteome</keyword>
<protein>
    <submittedName>
        <fullName evidence="2">Uncharacterized protein</fullName>
    </submittedName>
</protein>
<sequence>MAFEACLGFRSKQYAMGRTGPPAPMTVAGIRYEIDRLPIKRAPGAAGSRIIDNARGKAPKPSLEAAFAASLPKSPR</sequence>
<comment type="caution">
    <text evidence="2">The sequence shown here is derived from an EMBL/GenBank/DDBJ whole genome shotgun (WGS) entry which is preliminary data.</text>
</comment>
<reference evidence="2 3" key="1">
    <citation type="submission" date="2013-08" db="EMBL/GenBank/DDBJ databases">
        <title>The genome sequence of Skermanella stibiiresistens.</title>
        <authorList>
            <person name="Zhu W."/>
            <person name="Wang G."/>
        </authorList>
    </citation>
    <scope>NUCLEOTIDE SEQUENCE [LARGE SCALE GENOMIC DNA]</scope>
    <source>
        <strain evidence="2 3">SB22</strain>
    </source>
</reference>
<gene>
    <name evidence="2" type="ORF">N825_23185</name>
</gene>
<feature type="region of interest" description="Disordered" evidence="1">
    <location>
        <begin position="52"/>
        <end position="76"/>
    </location>
</feature>
<proteinExistence type="predicted"/>
<dbReference type="Proteomes" id="UP000019486">
    <property type="component" value="Unassembled WGS sequence"/>
</dbReference>
<dbReference type="STRING" id="1385369.N825_23185"/>
<evidence type="ECO:0000256" key="1">
    <source>
        <dbReference type="SAM" id="MobiDB-lite"/>
    </source>
</evidence>
<evidence type="ECO:0000313" key="2">
    <source>
        <dbReference type="EMBL" id="EWY36898.1"/>
    </source>
</evidence>
<evidence type="ECO:0000313" key="3">
    <source>
        <dbReference type="Proteomes" id="UP000019486"/>
    </source>
</evidence>
<name>W9GZI7_9PROT</name>
<accession>W9GZI7</accession>
<dbReference type="EMBL" id="AVFL01000034">
    <property type="protein sequence ID" value="EWY36898.1"/>
    <property type="molecule type" value="Genomic_DNA"/>
</dbReference>
<organism evidence="2 3">
    <name type="scientific">Skermanella stibiiresistens SB22</name>
    <dbReference type="NCBI Taxonomy" id="1385369"/>
    <lineage>
        <taxon>Bacteria</taxon>
        <taxon>Pseudomonadati</taxon>
        <taxon>Pseudomonadota</taxon>
        <taxon>Alphaproteobacteria</taxon>
        <taxon>Rhodospirillales</taxon>
        <taxon>Azospirillaceae</taxon>
        <taxon>Skermanella</taxon>
    </lineage>
</organism>